<evidence type="ECO:0000313" key="2">
    <source>
        <dbReference type="EMBL" id="MBK9981797.1"/>
    </source>
</evidence>
<comment type="caution">
    <text evidence="2">The sequence shown here is derived from an EMBL/GenBank/DDBJ whole genome shotgun (WGS) entry which is preliminary data.</text>
</comment>
<dbReference type="Proteomes" id="UP000808337">
    <property type="component" value="Unassembled WGS sequence"/>
</dbReference>
<organism evidence="2 3">
    <name type="scientific">Candidatus Opimibacter skivensis</name>
    <dbReference type="NCBI Taxonomy" id="2982028"/>
    <lineage>
        <taxon>Bacteria</taxon>
        <taxon>Pseudomonadati</taxon>
        <taxon>Bacteroidota</taxon>
        <taxon>Saprospiria</taxon>
        <taxon>Saprospirales</taxon>
        <taxon>Saprospiraceae</taxon>
        <taxon>Candidatus Opimibacter</taxon>
    </lineage>
</organism>
<dbReference type="EMBL" id="JADKGY010000001">
    <property type="protein sequence ID" value="MBK9981797.1"/>
    <property type="molecule type" value="Genomic_DNA"/>
</dbReference>
<reference evidence="2 3" key="1">
    <citation type="submission" date="2020-10" db="EMBL/GenBank/DDBJ databases">
        <title>Connecting structure to function with the recovery of over 1000 high-quality activated sludge metagenome-assembled genomes encoding full-length rRNA genes using long-read sequencing.</title>
        <authorList>
            <person name="Singleton C.M."/>
            <person name="Petriglieri F."/>
            <person name="Kristensen J.M."/>
            <person name="Kirkegaard R.H."/>
            <person name="Michaelsen T.Y."/>
            <person name="Andersen M.H."/>
            <person name="Karst S.M."/>
            <person name="Dueholm M.S."/>
            <person name="Nielsen P.H."/>
            <person name="Albertsen M."/>
        </authorList>
    </citation>
    <scope>NUCLEOTIDE SEQUENCE [LARGE SCALE GENOMIC DNA]</scope>
    <source>
        <strain evidence="2">Ribe_18-Q3-R11-54_MAXAC.273</strain>
    </source>
</reference>
<dbReference type="AlphaFoldDB" id="A0A9D7SRM3"/>
<evidence type="ECO:0000256" key="1">
    <source>
        <dbReference type="SAM" id="SignalP"/>
    </source>
</evidence>
<name>A0A9D7SRM3_9BACT</name>
<feature type="chain" id="PRO_5038341273" evidence="1">
    <location>
        <begin position="21"/>
        <end position="246"/>
    </location>
</feature>
<feature type="signal peptide" evidence="1">
    <location>
        <begin position="1"/>
        <end position="20"/>
    </location>
</feature>
<sequence>MKNLLITFCLLTWYSMSVFAQTDYNQWEVASYTPKLGMRDMLEKGLAAHNKKFHTANPYKIGVMRTISGPGTGDYTLVMGPVTLSQIEGRPSGTDHDADWQKNVIPYVESVSDAAFWREYKEITYAPAGSMNFTKSRLRFFTVKPGEMDRMKDVLKSISEVYKAKNIQAAYTVYTRYGASQGPHIAAEIGMANWSFLDEPNTFQKDFEDVHGVGSYQKLVDELDIALDRTKTYDVLNVFKPELSSD</sequence>
<gene>
    <name evidence="2" type="ORF">IPP15_05130</name>
</gene>
<keyword evidence="1" id="KW-0732">Signal</keyword>
<proteinExistence type="predicted"/>
<accession>A0A9D7SRM3</accession>
<protein>
    <submittedName>
        <fullName evidence="2">Uncharacterized protein</fullName>
    </submittedName>
</protein>
<evidence type="ECO:0000313" key="3">
    <source>
        <dbReference type="Proteomes" id="UP000808337"/>
    </source>
</evidence>